<keyword evidence="1" id="KW-0472">Membrane</keyword>
<comment type="caution">
    <text evidence="2">The sequence shown here is derived from an EMBL/GenBank/DDBJ whole genome shotgun (WGS) entry which is preliminary data.</text>
</comment>
<name>A0AAN8K9P4_PATCE</name>
<feature type="transmembrane region" description="Helical" evidence="1">
    <location>
        <begin position="85"/>
        <end position="103"/>
    </location>
</feature>
<protein>
    <submittedName>
        <fullName evidence="2">Uncharacterized protein</fullName>
    </submittedName>
</protein>
<evidence type="ECO:0000256" key="1">
    <source>
        <dbReference type="SAM" id="Phobius"/>
    </source>
</evidence>
<evidence type="ECO:0000313" key="2">
    <source>
        <dbReference type="EMBL" id="KAK6188355.1"/>
    </source>
</evidence>
<feature type="transmembrane region" description="Helical" evidence="1">
    <location>
        <begin position="50"/>
        <end position="73"/>
    </location>
</feature>
<gene>
    <name evidence="2" type="ORF">SNE40_004542</name>
</gene>
<dbReference type="InterPro" id="IPR013879">
    <property type="entry name" value="DUF1761"/>
</dbReference>
<sequence>MVLGALIGAALSCALGALWYAPVVFGNAWMSVTFPGKSARQIQASGSVGVSLGVSLLSSGTLALLMQCILVNFFKVDTLTEAASVGFGLACLSILCDISHCTFSQRSMVGFFIDHAYDAVCLVIMAVSIVYFNKLGLDIPIPVIGGSGKKSGL</sequence>
<accession>A0AAN8K9P4</accession>
<dbReference type="AlphaFoldDB" id="A0AAN8K9P4"/>
<keyword evidence="1" id="KW-1133">Transmembrane helix</keyword>
<keyword evidence="1" id="KW-0812">Transmembrane</keyword>
<proteinExistence type="predicted"/>
<dbReference type="EMBL" id="JAZGQO010000003">
    <property type="protein sequence ID" value="KAK6188355.1"/>
    <property type="molecule type" value="Genomic_DNA"/>
</dbReference>
<feature type="transmembrane region" description="Helical" evidence="1">
    <location>
        <begin position="6"/>
        <end position="29"/>
    </location>
</feature>
<feature type="transmembrane region" description="Helical" evidence="1">
    <location>
        <begin position="115"/>
        <end position="132"/>
    </location>
</feature>
<organism evidence="2 3">
    <name type="scientific">Patella caerulea</name>
    <name type="common">Rayed Mediterranean limpet</name>
    <dbReference type="NCBI Taxonomy" id="87958"/>
    <lineage>
        <taxon>Eukaryota</taxon>
        <taxon>Metazoa</taxon>
        <taxon>Spiralia</taxon>
        <taxon>Lophotrochozoa</taxon>
        <taxon>Mollusca</taxon>
        <taxon>Gastropoda</taxon>
        <taxon>Patellogastropoda</taxon>
        <taxon>Patelloidea</taxon>
        <taxon>Patellidae</taxon>
        <taxon>Patella</taxon>
    </lineage>
</organism>
<reference evidence="2 3" key="1">
    <citation type="submission" date="2024-01" db="EMBL/GenBank/DDBJ databases">
        <title>The genome of the rayed Mediterranean limpet Patella caerulea (Linnaeus, 1758).</title>
        <authorList>
            <person name="Anh-Thu Weber A."/>
            <person name="Halstead-Nussloch G."/>
        </authorList>
    </citation>
    <scope>NUCLEOTIDE SEQUENCE [LARGE SCALE GENOMIC DNA]</scope>
    <source>
        <strain evidence="2">AATW-2023a</strain>
        <tissue evidence="2">Whole specimen</tissue>
    </source>
</reference>
<dbReference type="Proteomes" id="UP001347796">
    <property type="component" value="Unassembled WGS sequence"/>
</dbReference>
<keyword evidence="3" id="KW-1185">Reference proteome</keyword>
<dbReference type="Pfam" id="PF08570">
    <property type="entry name" value="DUF1761"/>
    <property type="match status" value="1"/>
</dbReference>
<evidence type="ECO:0000313" key="3">
    <source>
        <dbReference type="Proteomes" id="UP001347796"/>
    </source>
</evidence>